<organism evidence="2 3">
    <name type="scientific">Candidatus Gallipaludibacter merdavium</name>
    <dbReference type="NCBI Taxonomy" id="2840839"/>
    <lineage>
        <taxon>Bacteria</taxon>
        <taxon>Pseudomonadati</taxon>
        <taxon>Bacteroidota</taxon>
        <taxon>Bacteroidia</taxon>
        <taxon>Bacteroidales</taxon>
        <taxon>Candidatus Gallipaludibacter</taxon>
    </lineage>
</organism>
<accession>A0A9D9N3K7</accession>
<evidence type="ECO:0000313" key="2">
    <source>
        <dbReference type="EMBL" id="MBO8458945.1"/>
    </source>
</evidence>
<dbReference type="AlphaFoldDB" id="A0A9D9N3K7"/>
<feature type="domain" description="BIG2" evidence="1">
    <location>
        <begin position="115"/>
        <end position="192"/>
    </location>
</feature>
<dbReference type="Proteomes" id="UP000823641">
    <property type="component" value="Unassembled WGS sequence"/>
</dbReference>
<comment type="caution">
    <text evidence="2">The sequence shown here is derived from an EMBL/GenBank/DDBJ whole genome shotgun (WGS) entry which is preliminary data.</text>
</comment>
<dbReference type="InterPro" id="IPR008964">
    <property type="entry name" value="Invasin/intimin_cell_adhesion"/>
</dbReference>
<gene>
    <name evidence="2" type="ORF">IAA73_01215</name>
</gene>
<dbReference type="InterPro" id="IPR003343">
    <property type="entry name" value="Big_2"/>
</dbReference>
<dbReference type="SUPFAM" id="SSF49373">
    <property type="entry name" value="Invasin/intimin cell-adhesion fragments"/>
    <property type="match status" value="1"/>
</dbReference>
<reference evidence="2" key="2">
    <citation type="journal article" date="2021" name="PeerJ">
        <title>Extensive microbial diversity within the chicken gut microbiome revealed by metagenomics and culture.</title>
        <authorList>
            <person name="Gilroy R."/>
            <person name="Ravi A."/>
            <person name="Getino M."/>
            <person name="Pursley I."/>
            <person name="Horton D.L."/>
            <person name="Alikhan N.F."/>
            <person name="Baker D."/>
            <person name="Gharbi K."/>
            <person name="Hall N."/>
            <person name="Watson M."/>
            <person name="Adriaenssens E.M."/>
            <person name="Foster-Nyarko E."/>
            <person name="Jarju S."/>
            <person name="Secka A."/>
            <person name="Antonio M."/>
            <person name="Oren A."/>
            <person name="Chaudhuri R.R."/>
            <person name="La Ragione R."/>
            <person name="Hildebrand F."/>
            <person name="Pallen M.J."/>
        </authorList>
    </citation>
    <scope>NUCLEOTIDE SEQUENCE</scope>
    <source>
        <strain evidence="2">G3-3990</strain>
    </source>
</reference>
<dbReference type="Pfam" id="PF02368">
    <property type="entry name" value="Big_2"/>
    <property type="match status" value="1"/>
</dbReference>
<reference evidence="2" key="1">
    <citation type="submission" date="2020-10" db="EMBL/GenBank/DDBJ databases">
        <authorList>
            <person name="Gilroy R."/>
        </authorList>
    </citation>
    <scope>NUCLEOTIDE SEQUENCE</scope>
    <source>
        <strain evidence="2">G3-3990</strain>
    </source>
</reference>
<sequence length="351" mass="38134">MIMLVLAGTIYSIQVANAQVKDGEATVYEGKTATVSLGAAYQRTLRQATNISYSWRSENVSCVAIKSSTKDYAVIEGKKPVSSCRLYYDCQYFIDGFFRTMNFYYEITVEASTVKVTRILLNQSAADMDVGGKLQLSATVYPTNAANRNVSWFSSNAAVASINPYGLVTALSAGSTTITCSAADGSGQYATCRIIVRSPVQEIVISDEVGLTDIPSVANVRYERTFEKGWNSVCLPFAIDAGLLGLQNARIALLNEVKTVGDAIYISYQVVNRVEAGVPCLVYVPVEQKVQINLTNVSLVSEPDNSGLLKGVFVETLIGKECYKLAPDGESFAVTKTPFAVCYPFRAYIKK</sequence>
<name>A0A9D9N3K7_9BACT</name>
<proteinExistence type="predicted"/>
<evidence type="ECO:0000313" key="3">
    <source>
        <dbReference type="Proteomes" id="UP000823641"/>
    </source>
</evidence>
<dbReference type="SMART" id="SM00635">
    <property type="entry name" value="BID_2"/>
    <property type="match status" value="1"/>
</dbReference>
<dbReference type="EMBL" id="JADIMG010000008">
    <property type="protein sequence ID" value="MBO8458945.1"/>
    <property type="molecule type" value="Genomic_DNA"/>
</dbReference>
<protein>
    <submittedName>
        <fullName evidence="2">Ig-like domain-containing protein</fullName>
    </submittedName>
</protein>
<evidence type="ECO:0000259" key="1">
    <source>
        <dbReference type="SMART" id="SM00635"/>
    </source>
</evidence>
<dbReference type="Gene3D" id="2.60.40.1080">
    <property type="match status" value="1"/>
</dbReference>